<dbReference type="InterPro" id="IPR016461">
    <property type="entry name" value="COMT-like"/>
</dbReference>
<dbReference type="CDD" id="cd02440">
    <property type="entry name" value="AdoMet_MTases"/>
    <property type="match status" value="1"/>
</dbReference>
<dbReference type="Gene3D" id="3.40.50.150">
    <property type="entry name" value="Vaccinia Virus protein VP39"/>
    <property type="match status" value="1"/>
</dbReference>
<dbReference type="Pfam" id="PF08100">
    <property type="entry name" value="Dimerisation"/>
    <property type="match status" value="1"/>
</dbReference>
<keyword evidence="7" id="KW-1185">Reference proteome</keyword>
<dbReference type="SUPFAM" id="SSF46785">
    <property type="entry name" value="Winged helix' DNA-binding domain"/>
    <property type="match status" value="1"/>
</dbReference>
<dbReference type="Gene3D" id="1.10.10.10">
    <property type="entry name" value="Winged helix-like DNA-binding domain superfamily/Winged helix DNA-binding domain"/>
    <property type="match status" value="1"/>
</dbReference>
<dbReference type="GO" id="GO:0032259">
    <property type="term" value="P:methylation"/>
    <property type="evidence" value="ECO:0007669"/>
    <property type="project" value="UniProtKB-KW"/>
</dbReference>
<dbReference type="GO" id="GO:0046983">
    <property type="term" value="F:protein dimerization activity"/>
    <property type="evidence" value="ECO:0007669"/>
    <property type="project" value="InterPro"/>
</dbReference>
<evidence type="ECO:0000256" key="1">
    <source>
        <dbReference type="ARBA" id="ARBA00022603"/>
    </source>
</evidence>
<dbReference type="PANTHER" id="PTHR43712">
    <property type="entry name" value="PUTATIVE (AFU_ORTHOLOGUE AFUA_4G14580)-RELATED"/>
    <property type="match status" value="1"/>
</dbReference>
<evidence type="ECO:0000313" key="6">
    <source>
        <dbReference type="EMBL" id="NNG38495.1"/>
    </source>
</evidence>
<dbReference type="EMBL" id="JABENB010000001">
    <property type="protein sequence ID" value="NNG38495.1"/>
    <property type="molecule type" value="Genomic_DNA"/>
</dbReference>
<evidence type="ECO:0000256" key="2">
    <source>
        <dbReference type="ARBA" id="ARBA00022679"/>
    </source>
</evidence>
<keyword evidence="3" id="KW-0949">S-adenosyl-L-methionine</keyword>
<dbReference type="GO" id="GO:0008168">
    <property type="term" value="F:methyltransferase activity"/>
    <property type="evidence" value="ECO:0007669"/>
    <property type="project" value="UniProtKB-KW"/>
</dbReference>
<feature type="domain" description="Methyltransferase" evidence="5">
    <location>
        <begin position="182"/>
        <end position="281"/>
    </location>
</feature>
<evidence type="ECO:0000259" key="4">
    <source>
        <dbReference type="Pfam" id="PF08100"/>
    </source>
</evidence>
<evidence type="ECO:0000256" key="3">
    <source>
        <dbReference type="ARBA" id="ARBA00022691"/>
    </source>
</evidence>
<dbReference type="InterPro" id="IPR041698">
    <property type="entry name" value="Methyltransf_25"/>
</dbReference>
<dbReference type="InterPro" id="IPR029063">
    <property type="entry name" value="SAM-dependent_MTases_sf"/>
</dbReference>
<organism evidence="6 7">
    <name type="scientific">Flexivirga aerilata</name>
    <dbReference type="NCBI Taxonomy" id="1656889"/>
    <lineage>
        <taxon>Bacteria</taxon>
        <taxon>Bacillati</taxon>
        <taxon>Actinomycetota</taxon>
        <taxon>Actinomycetes</taxon>
        <taxon>Micrococcales</taxon>
        <taxon>Dermacoccaceae</taxon>
        <taxon>Flexivirga</taxon>
    </lineage>
</organism>
<name>A0A849ADA9_9MICO</name>
<dbReference type="SUPFAM" id="SSF53335">
    <property type="entry name" value="S-adenosyl-L-methionine-dependent methyltransferases"/>
    <property type="match status" value="1"/>
</dbReference>
<dbReference type="Proteomes" id="UP000557772">
    <property type="component" value="Unassembled WGS sequence"/>
</dbReference>
<evidence type="ECO:0000259" key="5">
    <source>
        <dbReference type="Pfam" id="PF13649"/>
    </source>
</evidence>
<dbReference type="PIRSF" id="PIRSF005739">
    <property type="entry name" value="O-mtase"/>
    <property type="match status" value="1"/>
</dbReference>
<reference evidence="6 7" key="1">
    <citation type="submission" date="2020-05" db="EMBL/GenBank/DDBJ databases">
        <title>Flexivirga sp. ID2601S isolated from air conditioner.</title>
        <authorList>
            <person name="Kim D.H."/>
        </authorList>
    </citation>
    <scope>NUCLEOTIDE SEQUENCE [LARGE SCALE GENOMIC DNA]</scope>
    <source>
        <strain evidence="6 7">ID2601S</strain>
    </source>
</reference>
<comment type="caution">
    <text evidence="6">The sequence shown here is derived from an EMBL/GenBank/DDBJ whole genome shotgun (WGS) entry which is preliminary data.</text>
</comment>
<dbReference type="RefSeq" id="WP_171152248.1">
    <property type="nucleotide sequence ID" value="NZ_JABENB010000001.1"/>
</dbReference>
<dbReference type="InterPro" id="IPR012967">
    <property type="entry name" value="COMT_dimerisation"/>
</dbReference>
<dbReference type="PANTHER" id="PTHR43712:SF2">
    <property type="entry name" value="O-METHYLTRANSFERASE CICE"/>
    <property type="match status" value="1"/>
</dbReference>
<dbReference type="InterPro" id="IPR036390">
    <property type="entry name" value="WH_DNA-bd_sf"/>
</dbReference>
<keyword evidence="2 6" id="KW-0808">Transferase</keyword>
<gene>
    <name evidence="6" type="ORF">HJ588_04295</name>
</gene>
<dbReference type="Pfam" id="PF13649">
    <property type="entry name" value="Methyltransf_25"/>
    <property type="match status" value="1"/>
</dbReference>
<dbReference type="InterPro" id="IPR036388">
    <property type="entry name" value="WH-like_DNA-bd_sf"/>
</dbReference>
<keyword evidence="1 6" id="KW-0489">Methyltransferase</keyword>
<protein>
    <submittedName>
        <fullName evidence="6">Class I SAM-dependent methyltransferase</fullName>
    </submittedName>
</protein>
<feature type="domain" description="O-methyltransferase dimerisation" evidence="4">
    <location>
        <begin position="29"/>
        <end position="103"/>
    </location>
</feature>
<sequence>MTTTTGATTAPTLQQAVTPARIMGISWGIAHTGTLIAALDLGIFTCIAQGYRRAREIATETGCSEEGIARLLDAVGALGLVEPQDDAGETSYALAPDAAAFLVEGRTGYIGDLRHMHHELNFTVWPTLADTVRAGSPTTDYFGSDGSSLWTQVTPYLDQLAAAAQQWLAPTLARRLPPDSSVLDLGCGSGGYSRLIAQSRTDASVIGVDRSEVIDAFSRKAADAGLSGQVCGVAGDLREVIRAEPDDSHDLVMLCNLLHGYDLTECQALMQQVARVLKPSGRVAIFEIVPDPLAPMSNPVATFFGLQMLMTSGGHAYDAATYRALCESVGLRYYEEARCPSGPQTLITAATSPL</sequence>
<accession>A0A849ADA9</accession>
<dbReference type="PROSITE" id="PS51683">
    <property type="entry name" value="SAM_OMT_II"/>
    <property type="match status" value="1"/>
</dbReference>
<proteinExistence type="predicted"/>
<evidence type="ECO:0000313" key="7">
    <source>
        <dbReference type="Proteomes" id="UP000557772"/>
    </source>
</evidence>
<dbReference type="AlphaFoldDB" id="A0A849ADA9"/>